<dbReference type="Proteomes" id="UP001056120">
    <property type="component" value="Linkage Group LG04"/>
</dbReference>
<keyword evidence="2" id="KW-1185">Reference proteome</keyword>
<reference evidence="1 2" key="2">
    <citation type="journal article" date="2022" name="Mol. Ecol. Resour.">
        <title>The genomes of chicory, endive, great burdock and yacon provide insights into Asteraceae paleo-polyploidization history and plant inulin production.</title>
        <authorList>
            <person name="Fan W."/>
            <person name="Wang S."/>
            <person name="Wang H."/>
            <person name="Wang A."/>
            <person name="Jiang F."/>
            <person name="Liu H."/>
            <person name="Zhao H."/>
            <person name="Xu D."/>
            <person name="Zhang Y."/>
        </authorList>
    </citation>
    <scope>NUCLEOTIDE SEQUENCE [LARGE SCALE GENOMIC DNA]</scope>
    <source>
        <strain evidence="2">cv. Yunnan</strain>
        <tissue evidence="1">Leaves</tissue>
    </source>
</reference>
<organism evidence="1 2">
    <name type="scientific">Smallanthus sonchifolius</name>
    <dbReference type="NCBI Taxonomy" id="185202"/>
    <lineage>
        <taxon>Eukaryota</taxon>
        <taxon>Viridiplantae</taxon>
        <taxon>Streptophyta</taxon>
        <taxon>Embryophyta</taxon>
        <taxon>Tracheophyta</taxon>
        <taxon>Spermatophyta</taxon>
        <taxon>Magnoliopsida</taxon>
        <taxon>eudicotyledons</taxon>
        <taxon>Gunneridae</taxon>
        <taxon>Pentapetalae</taxon>
        <taxon>asterids</taxon>
        <taxon>campanulids</taxon>
        <taxon>Asterales</taxon>
        <taxon>Asteraceae</taxon>
        <taxon>Asteroideae</taxon>
        <taxon>Heliantheae alliance</taxon>
        <taxon>Millerieae</taxon>
        <taxon>Smallanthus</taxon>
    </lineage>
</organism>
<accession>A0ACB9JGF6</accession>
<proteinExistence type="predicted"/>
<dbReference type="EMBL" id="CM042021">
    <property type="protein sequence ID" value="KAI3818801.1"/>
    <property type="molecule type" value="Genomic_DNA"/>
</dbReference>
<comment type="caution">
    <text evidence="1">The sequence shown here is derived from an EMBL/GenBank/DDBJ whole genome shotgun (WGS) entry which is preliminary data.</text>
</comment>
<sequence length="75" mass="8544">MLLATRPGQSSDTNSLLHPRIIRNIEVVLELSLIRLGAASRQFKRLHLFGFLGARLRFFYLLLFKLVAVSGLLKH</sequence>
<gene>
    <name evidence="1" type="ORF">L1987_12619</name>
</gene>
<name>A0ACB9JGF6_9ASTR</name>
<reference evidence="2" key="1">
    <citation type="journal article" date="2022" name="Mol. Ecol. Resour.">
        <title>The genomes of chicory, endive, great burdock and yacon provide insights into Asteraceae palaeo-polyploidization history and plant inulin production.</title>
        <authorList>
            <person name="Fan W."/>
            <person name="Wang S."/>
            <person name="Wang H."/>
            <person name="Wang A."/>
            <person name="Jiang F."/>
            <person name="Liu H."/>
            <person name="Zhao H."/>
            <person name="Xu D."/>
            <person name="Zhang Y."/>
        </authorList>
    </citation>
    <scope>NUCLEOTIDE SEQUENCE [LARGE SCALE GENOMIC DNA]</scope>
    <source>
        <strain evidence="2">cv. Yunnan</strain>
    </source>
</reference>
<evidence type="ECO:0000313" key="2">
    <source>
        <dbReference type="Proteomes" id="UP001056120"/>
    </source>
</evidence>
<evidence type="ECO:0000313" key="1">
    <source>
        <dbReference type="EMBL" id="KAI3818801.1"/>
    </source>
</evidence>
<protein>
    <submittedName>
        <fullName evidence="1">Uncharacterized protein</fullName>
    </submittedName>
</protein>